<accession>A0A540LDN8</accession>
<dbReference type="AlphaFoldDB" id="A0A540LDN8"/>
<organism evidence="1 2">
    <name type="scientific">Malus baccata</name>
    <name type="common">Siberian crab apple</name>
    <name type="synonym">Pyrus baccata</name>
    <dbReference type="NCBI Taxonomy" id="106549"/>
    <lineage>
        <taxon>Eukaryota</taxon>
        <taxon>Viridiplantae</taxon>
        <taxon>Streptophyta</taxon>
        <taxon>Embryophyta</taxon>
        <taxon>Tracheophyta</taxon>
        <taxon>Spermatophyta</taxon>
        <taxon>Magnoliopsida</taxon>
        <taxon>eudicotyledons</taxon>
        <taxon>Gunneridae</taxon>
        <taxon>Pentapetalae</taxon>
        <taxon>rosids</taxon>
        <taxon>fabids</taxon>
        <taxon>Rosales</taxon>
        <taxon>Rosaceae</taxon>
        <taxon>Amygdaloideae</taxon>
        <taxon>Maleae</taxon>
        <taxon>Malus</taxon>
    </lineage>
</organism>
<protein>
    <submittedName>
        <fullName evidence="1">Uncharacterized protein</fullName>
    </submittedName>
</protein>
<dbReference type="Gene3D" id="3.40.50.720">
    <property type="entry name" value="NAD(P)-binding Rossmann-like Domain"/>
    <property type="match status" value="1"/>
</dbReference>
<keyword evidence="2" id="KW-1185">Reference proteome</keyword>
<dbReference type="Proteomes" id="UP000315295">
    <property type="component" value="Unassembled WGS sequence"/>
</dbReference>
<dbReference type="EMBL" id="VIEB01000639">
    <property type="protein sequence ID" value="TQD84392.1"/>
    <property type="molecule type" value="Genomic_DNA"/>
</dbReference>
<reference evidence="1 2" key="1">
    <citation type="journal article" date="2019" name="G3 (Bethesda)">
        <title>Sequencing of a Wild Apple (Malus baccata) Genome Unravels the Differences Between Cultivated and Wild Apple Species Regarding Disease Resistance and Cold Tolerance.</title>
        <authorList>
            <person name="Chen X."/>
        </authorList>
    </citation>
    <scope>NUCLEOTIDE SEQUENCE [LARGE SCALE GENOMIC DNA]</scope>
    <source>
        <strain evidence="2">cv. Shandingzi</strain>
        <tissue evidence="1">Leaves</tissue>
    </source>
</reference>
<evidence type="ECO:0000313" key="1">
    <source>
        <dbReference type="EMBL" id="TQD84392.1"/>
    </source>
</evidence>
<comment type="caution">
    <text evidence="1">The sequence shown here is derived from an EMBL/GenBank/DDBJ whole genome shotgun (WGS) entry which is preliminary data.</text>
</comment>
<sequence length="77" mass="8454">MSTSHQLATITLMASSLDSPPILPIASSGHHHTILAVENTIIILQIPRYFPEGIDKYFENVGGKFLDAVLLNVRVHC</sequence>
<proteinExistence type="predicted"/>
<gene>
    <name evidence="1" type="ORF">C1H46_030047</name>
</gene>
<name>A0A540LDN8_MALBA</name>
<dbReference type="STRING" id="106549.A0A540LDN8"/>
<evidence type="ECO:0000313" key="2">
    <source>
        <dbReference type="Proteomes" id="UP000315295"/>
    </source>
</evidence>